<evidence type="ECO:0000256" key="2">
    <source>
        <dbReference type="ARBA" id="ARBA00023125"/>
    </source>
</evidence>
<dbReference type="SUPFAM" id="SSF54909">
    <property type="entry name" value="Dimeric alpha+beta barrel"/>
    <property type="match status" value="1"/>
</dbReference>
<dbReference type="EMBL" id="CP051180">
    <property type="protein sequence ID" value="QIZ75456.1"/>
    <property type="molecule type" value="Genomic_DNA"/>
</dbReference>
<keyword evidence="1" id="KW-0805">Transcription regulation</keyword>
<dbReference type="PANTHER" id="PTHR30154:SF34">
    <property type="entry name" value="TRANSCRIPTIONAL REGULATOR AZLB"/>
    <property type="match status" value="1"/>
</dbReference>
<dbReference type="Gene3D" id="1.10.10.10">
    <property type="entry name" value="Winged helix-like DNA-binding domain superfamily/Winged helix DNA-binding domain"/>
    <property type="match status" value="1"/>
</dbReference>
<dbReference type="InterPro" id="IPR036390">
    <property type="entry name" value="WH_DNA-bd_sf"/>
</dbReference>
<proteinExistence type="predicted"/>
<protein>
    <submittedName>
        <fullName evidence="5">Lrp/AsnC family transcriptional regulator</fullName>
    </submittedName>
</protein>
<dbReference type="Pfam" id="PF13412">
    <property type="entry name" value="HTH_24"/>
    <property type="match status" value="1"/>
</dbReference>
<dbReference type="InterPro" id="IPR011991">
    <property type="entry name" value="ArsR-like_HTH"/>
</dbReference>
<dbReference type="SMART" id="SM00344">
    <property type="entry name" value="HTH_ASNC"/>
    <property type="match status" value="1"/>
</dbReference>
<dbReference type="PROSITE" id="PS00519">
    <property type="entry name" value="HTH_ASNC_1"/>
    <property type="match status" value="1"/>
</dbReference>
<dbReference type="InterPro" id="IPR019887">
    <property type="entry name" value="Tscrpt_reg_AsnC/Lrp_C"/>
</dbReference>
<dbReference type="InterPro" id="IPR000485">
    <property type="entry name" value="AsnC-type_HTH_dom"/>
</dbReference>
<evidence type="ECO:0000313" key="5">
    <source>
        <dbReference type="EMBL" id="QIZ75456.1"/>
    </source>
</evidence>
<dbReference type="GO" id="GO:0043565">
    <property type="term" value="F:sequence-specific DNA binding"/>
    <property type="evidence" value="ECO:0007669"/>
    <property type="project" value="InterPro"/>
</dbReference>
<dbReference type="InterPro" id="IPR019885">
    <property type="entry name" value="Tscrpt_reg_HTH_AsnC-type_CS"/>
</dbReference>
<organism evidence="5 6">
    <name type="scientific">Ferrimonas lipolytica</name>
    <dbReference type="NCBI Taxonomy" id="2724191"/>
    <lineage>
        <taxon>Bacteria</taxon>
        <taxon>Pseudomonadati</taxon>
        <taxon>Pseudomonadota</taxon>
        <taxon>Gammaproteobacteria</taxon>
        <taxon>Alteromonadales</taxon>
        <taxon>Ferrimonadaceae</taxon>
        <taxon>Ferrimonas</taxon>
    </lineage>
</organism>
<dbReference type="CDD" id="cd00090">
    <property type="entry name" value="HTH_ARSR"/>
    <property type="match status" value="1"/>
</dbReference>
<dbReference type="RefSeq" id="WP_168658718.1">
    <property type="nucleotide sequence ID" value="NZ_CP051180.1"/>
</dbReference>
<dbReference type="SUPFAM" id="SSF46785">
    <property type="entry name" value="Winged helix' DNA-binding domain"/>
    <property type="match status" value="1"/>
</dbReference>
<keyword evidence="3" id="KW-0804">Transcription</keyword>
<dbReference type="GO" id="GO:0006355">
    <property type="term" value="P:regulation of DNA-templated transcription"/>
    <property type="evidence" value="ECO:0007669"/>
    <property type="project" value="UniProtKB-ARBA"/>
</dbReference>
<dbReference type="AlphaFoldDB" id="A0A6H1UB74"/>
<dbReference type="KEGG" id="fes:HER31_00170"/>
<keyword evidence="6" id="KW-1185">Reference proteome</keyword>
<dbReference type="Gene3D" id="3.30.70.920">
    <property type="match status" value="1"/>
</dbReference>
<gene>
    <name evidence="5" type="ORF">HER31_00170</name>
</gene>
<dbReference type="PANTHER" id="PTHR30154">
    <property type="entry name" value="LEUCINE-RESPONSIVE REGULATORY PROTEIN"/>
    <property type="match status" value="1"/>
</dbReference>
<dbReference type="GO" id="GO:0005829">
    <property type="term" value="C:cytosol"/>
    <property type="evidence" value="ECO:0007669"/>
    <property type="project" value="TreeGrafter"/>
</dbReference>
<dbReference type="InterPro" id="IPR036388">
    <property type="entry name" value="WH-like_DNA-bd_sf"/>
</dbReference>
<evidence type="ECO:0000259" key="4">
    <source>
        <dbReference type="PROSITE" id="PS50956"/>
    </source>
</evidence>
<dbReference type="Pfam" id="PF01037">
    <property type="entry name" value="AsnC_trans_reg"/>
    <property type="match status" value="1"/>
</dbReference>
<evidence type="ECO:0000256" key="1">
    <source>
        <dbReference type="ARBA" id="ARBA00023015"/>
    </source>
</evidence>
<evidence type="ECO:0000256" key="3">
    <source>
        <dbReference type="ARBA" id="ARBA00023163"/>
    </source>
</evidence>
<dbReference type="Proteomes" id="UP000501602">
    <property type="component" value="Chromosome"/>
</dbReference>
<accession>A0A6H1UB74</accession>
<dbReference type="GO" id="GO:0043200">
    <property type="term" value="P:response to amino acid"/>
    <property type="evidence" value="ECO:0007669"/>
    <property type="project" value="TreeGrafter"/>
</dbReference>
<dbReference type="InterPro" id="IPR019888">
    <property type="entry name" value="Tscrpt_reg_AsnC-like"/>
</dbReference>
<feature type="domain" description="HTH asnC-type" evidence="4">
    <location>
        <begin position="4"/>
        <end position="69"/>
    </location>
</feature>
<reference evidence="5 6" key="1">
    <citation type="submission" date="2020-04" db="EMBL/GenBank/DDBJ databases">
        <title>Ferrimonas sp. S7 isolated from sea water.</title>
        <authorList>
            <person name="Bae S.S."/>
            <person name="Baek K."/>
        </authorList>
    </citation>
    <scope>NUCLEOTIDE SEQUENCE [LARGE SCALE GENOMIC DNA]</scope>
    <source>
        <strain evidence="5 6">S7</strain>
    </source>
</reference>
<dbReference type="InterPro" id="IPR011008">
    <property type="entry name" value="Dimeric_a/b-barrel"/>
</dbReference>
<name>A0A6H1UB74_9GAMM</name>
<keyword evidence="2" id="KW-0238">DNA-binding</keyword>
<evidence type="ECO:0000313" key="6">
    <source>
        <dbReference type="Proteomes" id="UP000501602"/>
    </source>
</evidence>
<dbReference type="PRINTS" id="PR00033">
    <property type="entry name" value="HTHASNC"/>
</dbReference>
<sequence>MVDLDQYDQAIIAALRQDARQSTSALARQVNLSRSAVADRLKKLEQSGIIQGYRVLLRSSAATDVSAYFEIQHNQKSCQLLAQRLRLFPELHSCHGISGQIDLLILVRAPSMQRLHQLREEIESWEEINKITTHVVMNEWF</sequence>
<dbReference type="PROSITE" id="PS50956">
    <property type="entry name" value="HTH_ASNC_2"/>
    <property type="match status" value="1"/>
</dbReference>